<proteinExistence type="predicted"/>
<feature type="compositionally biased region" description="Basic and acidic residues" evidence="1">
    <location>
        <begin position="251"/>
        <end position="304"/>
    </location>
</feature>
<dbReference type="VEuPathDB" id="AmoebaDB:FDP41_011823"/>
<dbReference type="InterPro" id="IPR035948">
    <property type="entry name" value="YwqG-like_sf"/>
</dbReference>
<dbReference type="Gene3D" id="1.20.1280.50">
    <property type="match status" value="1"/>
</dbReference>
<feature type="region of interest" description="Disordered" evidence="1">
    <location>
        <begin position="582"/>
        <end position="660"/>
    </location>
</feature>
<evidence type="ECO:0000259" key="2">
    <source>
        <dbReference type="PROSITE" id="PS50181"/>
    </source>
</evidence>
<organism evidence="3 4">
    <name type="scientific">Naegleria fowleri</name>
    <name type="common">Brain eating amoeba</name>
    <dbReference type="NCBI Taxonomy" id="5763"/>
    <lineage>
        <taxon>Eukaryota</taxon>
        <taxon>Discoba</taxon>
        <taxon>Heterolobosea</taxon>
        <taxon>Tetramitia</taxon>
        <taxon>Eutetramitia</taxon>
        <taxon>Vahlkampfiidae</taxon>
        <taxon>Naegleria</taxon>
    </lineage>
</organism>
<comment type="caution">
    <text evidence="3">The sequence shown here is derived from an EMBL/GenBank/DDBJ whole genome shotgun (WGS) entry which is preliminary data.</text>
</comment>
<evidence type="ECO:0000313" key="4">
    <source>
        <dbReference type="Proteomes" id="UP000444721"/>
    </source>
</evidence>
<dbReference type="RefSeq" id="XP_044566675.1">
    <property type="nucleotide sequence ID" value="XM_044702275.1"/>
</dbReference>
<evidence type="ECO:0000313" key="3">
    <source>
        <dbReference type="EMBL" id="KAF0981962.1"/>
    </source>
</evidence>
<dbReference type="InterPro" id="IPR036047">
    <property type="entry name" value="F-box-like_dom_sf"/>
</dbReference>
<gene>
    <name evidence="3" type="ORF">FDP41_011823</name>
</gene>
<feature type="region of interest" description="Disordered" evidence="1">
    <location>
        <begin position="240"/>
        <end position="304"/>
    </location>
</feature>
<dbReference type="Proteomes" id="UP000444721">
    <property type="component" value="Unassembled WGS sequence"/>
</dbReference>
<feature type="compositionally biased region" description="Acidic residues" evidence="1">
    <location>
        <begin position="626"/>
        <end position="645"/>
    </location>
</feature>
<name>A0A6A5C589_NAEFO</name>
<dbReference type="EMBL" id="VFQX01000012">
    <property type="protein sequence ID" value="KAF0981962.1"/>
    <property type="molecule type" value="Genomic_DNA"/>
</dbReference>
<dbReference type="GeneID" id="68119038"/>
<accession>A0A6A5C589</accession>
<dbReference type="SUPFAM" id="SSF103032">
    <property type="entry name" value="Hypothetical protein YwqG"/>
    <property type="match status" value="1"/>
</dbReference>
<feature type="region of interest" description="Disordered" evidence="1">
    <location>
        <begin position="514"/>
        <end position="543"/>
    </location>
</feature>
<sequence>MIWKMMKILCKMKITNTDEPQFFSSSSFSWNPYDRDYFLFADSIDETTKSQYTEKLIKHGARVVRSNVESFIRVLMYAKTHRPSIGPSFDFKSLLKNGKPESECRNDLTEEENRVLTVQRNGMTTFEMENSALVLICTREDLLHPSPLLKLFRAFTNCLDSTHGIIASIDFIDLYLVKNSSVHSVALDPQNHFRFAYPFDFNSSVFLLYESEESKKKMEEFFKHMQVKILDLEHFGSSKISEEDDDQSMITHDEKSNDDIHEKYEKCEKHDNDEKKKHDDHEKYDHEKSDDDHEKKHDHDEKDDHIVPHFYTPIHIDKCVTVVSDNFFTLKKPTDLTLQETTILHFATRNPLYKFSSVLEAFSQGKRCHFNDTLQCCMELQQSNLLNYIHDFPIYETRKRTRHLIENVQLYVESNQSMMKELQSHFANSSQDPSSNSSFIISPLLPQDMIVHILKFLSLQELLEFRLVNNLANMMCLQDILWKEICMRESKHYSFLHPLLTTTTTTTNIHSMKSSTVMNSSNGGNNSGNNNSSNNSGNNNSNSTTLTRIPYYVIYRNYIHPLLVDYKIIHRLLLPNPMMDTTTTTTDKNSSSTTVDTIDATGQTTTTTTTTAHTSSAGSSNNNMTDLDEYLDNDDHEHEDDEYIDNDDHEHDIPLNDDQDHTEYSLDDSVILENKLKSCITSALFIDTKLVLDKSIPIGSTKMCGNIDLPCSTISYGNINILQNMKLVLQLNIDEMKQNDDEIALSLFNFQKRTCHLFPSTGILYLLCNPKTNEGLVLHYEGNIQTLKRIGELEYSFQVKFYEALSLTRKSEYYWTRNVFEFQSLFHMMDRMEDFDQKLSQFIHAPFCLGEPHKLFGTLPMFTMDQWFSEDEHYTQIHGNAFLDVNSLLIALFQISQACEDGSTFLKPLPNASQGLKCAQIALDRESVGQVPSS</sequence>
<dbReference type="OrthoDB" id="2117972at2759"/>
<feature type="compositionally biased region" description="Polar residues" evidence="1">
    <location>
        <begin position="615"/>
        <end position="625"/>
    </location>
</feature>
<dbReference type="PROSITE" id="PS50181">
    <property type="entry name" value="FBOX"/>
    <property type="match status" value="1"/>
</dbReference>
<reference evidence="3 4" key="1">
    <citation type="journal article" date="2019" name="Sci. Rep.">
        <title>Nanopore sequencing improves the draft genome of the human pathogenic amoeba Naegleria fowleri.</title>
        <authorList>
            <person name="Liechti N."/>
            <person name="Schurch N."/>
            <person name="Bruggmann R."/>
            <person name="Wittwer M."/>
        </authorList>
    </citation>
    <scope>NUCLEOTIDE SEQUENCE [LARGE SCALE GENOMIC DNA]</scope>
    <source>
        <strain evidence="3 4">ATCC 30894</strain>
    </source>
</reference>
<dbReference type="VEuPathDB" id="AmoebaDB:NF0049780"/>
<evidence type="ECO:0000256" key="1">
    <source>
        <dbReference type="SAM" id="MobiDB-lite"/>
    </source>
</evidence>
<feature type="compositionally biased region" description="Low complexity" evidence="1">
    <location>
        <begin position="582"/>
        <end position="614"/>
    </location>
</feature>
<dbReference type="AlphaFoldDB" id="A0A6A5C589"/>
<dbReference type="SUPFAM" id="SSF81383">
    <property type="entry name" value="F-box domain"/>
    <property type="match status" value="1"/>
</dbReference>
<dbReference type="VEuPathDB" id="AmoebaDB:NfTy_021960"/>
<feature type="domain" description="F-box" evidence="2">
    <location>
        <begin position="445"/>
        <end position="485"/>
    </location>
</feature>
<feature type="compositionally biased region" description="Basic and acidic residues" evidence="1">
    <location>
        <begin position="646"/>
        <end position="660"/>
    </location>
</feature>
<feature type="compositionally biased region" description="Low complexity" evidence="1">
    <location>
        <begin position="519"/>
        <end position="543"/>
    </location>
</feature>
<dbReference type="InterPro" id="IPR001810">
    <property type="entry name" value="F-box_dom"/>
</dbReference>
<keyword evidence="4" id="KW-1185">Reference proteome</keyword>
<protein>
    <recommendedName>
        <fullName evidence="2">F-box domain-containing protein</fullName>
    </recommendedName>
</protein>
<dbReference type="Pfam" id="PF12937">
    <property type="entry name" value="F-box-like"/>
    <property type="match status" value="1"/>
</dbReference>